<dbReference type="AlphaFoldDB" id="A0A8H9HQ88"/>
<sequence length="42" mass="4488">MSTCCEPQVRSMTVDPKTRMRIVSGTLVLLLAVVLIGALVGK</sequence>
<keyword evidence="1" id="KW-0472">Membrane</keyword>
<reference evidence="2" key="1">
    <citation type="journal article" date="2014" name="Int. J. Syst. Evol. Microbiol.">
        <title>Complete genome sequence of Corynebacterium casei LMG S-19264T (=DSM 44701T), isolated from a smear-ripened cheese.</title>
        <authorList>
            <consortium name="US DOE Joint Genome Institute (JGI-PGF)"/>
            <person name="Walter F."/>
            <person name="Albersmeier A."/>
            <person name="Kalinowski J."/>
            <person name="Ruckert C."/>
        </authorList>
    </citation>
    <scope>NUCLEOTIDE SEQUENCE</scope>
    <source>
        <strain evidence="2">JCM 4434</strain>
    </source>
</reference>
<reference evidence="2" key="2">
    <citation type="submission" date="2020-09" db="EMBL/GenBank/DDBJ databases">
        <authorList>
            <person name="Sun Q."/>
            <person name="Ohkuma M."/>
        </authorList>
    </citation>
    <scope>NUCLEOTIDE SEQUENCE</scope>
    <source>
        <strain evidence="2">JCM 4434</strain>
    </source>
</reference>
<organism evidence="2 3">
    <name type="scientific">Kitasatospora aureofaciens</name>
    <name type="common">Streptomyces aureofaciens</name>
    <dbReference type="NCBI Taxonomy" id="1894"/>
    <lineage>
        <taxon>Bacteria</taxon>
        <taxon>Bacillati</taxon>
        <taxon>Actinomycetota</taxon>
        <taxon>Actinomycetes</taxon>
        <taxon>Kitasatosporales</taxon>
        <taxon>Streptomycetaceae</taxon>
        <taxon>Kitasatospora</taxon>
    </lineage>
</organism>
<dbReference type="EMBL" id="BMUB01000008">
    <property type="protein sequence ID" value="GGU82776.1"/>
    <property type="molecule type" value="Genomic_DNA"/>
</dbReference>
<evidence type="ECO:0000313" key="2">
    <source>
        <dbReference type="EMBL" id="GGU82776.1"/>
    </source>
</evidence>
<accession>A0A8H9HQ88</accession>
<feature type="transmembrane region" description="Helical" evidence="1">
    <location>
        <begin position="20"/>
        <end position="40"/>
    </location>
</feature>
<proteinExistence type="predicted"/>
<comment type="caution">
    <text evidence="2">The sequence shown here is derived from an EMBL/GenBank/DDBJ whole genome shotgun (WGS) entry which is preliminary data.</text>
</comment>
<protein>
    <submittedName>
        <fullName evidence="2">Uncharacterized protein</fullName>
    </submittedName>
</protein>
<gene>
    <name evidence="2" type="ORF">GCM10010502_38520</name>
</gene>
<dbReference type="Proteomes" id="UP000610124">
    <property type="component" value="Unassembled WGS sequence"/>
</dbReference>
<name>A0A8H9HQ88_KITAU</name>
<evidence type="ECO:0000256" key="1">
    <source>
        <dbReference type="SAM" id="Phobius"/>
    </source>
</evidence>
<evidence type="ECO:0000313" key="3">
    <source>
        <dbReference type="Proteomes" id="UP000610124"/>
    </source>
</evidence>
<keyword evidence="1" id="KW-1133">Transmembrane helix</keyword>
<keyword evidence="1" id="KW-0812">Transmembrane</keyword>